<name>A0ABR9R3Q5_9FIRM</name>
<reference evidence="2 3" key="1">
    <citation type="submission" date="2020-10" db="EMBL/GenBank/DDBJ databases">
        <title>ChiBAC.</title>
        <authorList>
            <person name="Zenner C."/>
            <person name="Hitch T.C.A."/>
            <person name="Clavel T."/>
        </authorList>
    </citation>
    <scope>NUCLEOTIDE SEQUENCE [LARGE SCALE GENOMIC DNA]</scope>
    <source>
        <strain evidence="2 3">DSM 109015</strain>
    </source>
</reference>
<evidence type="ECO:0000313" key="2">
    <source>
        <dbReference type="EMBL" id="MBE5037790.1"/>
    </source>
</evidence>
<keyword evidence="1" id="KW-0175">Coiled coil</keyword>
<dbReference type="Proteomes" id="UP000768567">
    <property type="component" value="Unassembled WGS sequence"/>
</dbReference>
<dbReference type="RefSeq" id="WP_193501399.1">
    <property type="nucleotide sequence ID" value="NZ_JADCKC010000002.1"/>
</dbReference>
<sequence length="155" mass="17312">MPEFSAKADCMAELADVLWTQQDRLEEASGEAMDICGRLAGLSRMEEVIRRLKRDSAALQRQSDSLAAMTRTLDTAAELYRSTEQTIRQRQILGSLTAVRLLPGPGISVPRTEPRPPWTEILWWVPPLEGVPAPQISAAVRQMLPADVMRLFRKG</sequence>
<evidence type="ECO:0000313" key="3">
    <source>
        <dbReference type="Proteomes" id="UP000768567"/>
    </source>
</evidence>
<proteinExistence type="predicted"/>
<feature type="coiled-coil region" evidence="1">
    <location>
        <begin position="42"/>
        <end position="69"/>
    </location>
</feature>
<comment type="caution">
    <text evidence="2">The sequence shown here is derived from an EMBL/GenBank/DDBJ whole genome shotgun (WGS) entry which is preliminary data.</text>
</comment>
<gene>
    <name evidence="2" type="ORF">INF35_08330</name>
</gene>
<evidence type="ECO:0000256" key="1">
    <source>
        <dbReference type="SAM" id="Coils"/>
    </source>
</evidence>
<protein>
    <submittedName>
        <fullName evidence="2">Uncharacterized protein</fullName>
    </submittedName>
</protein>
<accession>A0ABR9R3Q5</accession>
<organism evidence="2 3">
    <name type="scientific">Gemmiger gallinarum</name>
    <dbReference type="NCBI Taxonomy" id="2779354"/>
    <lineage>
        <taxon>Bacteria</taxon>
        <taxon>Bacillati</taxon>
        <taxon>Bacillota</taxon>
        <taxon>Clostridia</taxon>
        <taxon>Eubacteriales</taxon>
        <taxon>Gemmiger</taxon>
    </lineage>
</organism>
<keyword evidence="3" id="KW-1185">Reference proteome</keyword>
<dbReference type="EMBL" id="JADCKC010000002">
    <property type="protein sequence ID" value="MBE5037790.1"/>
    <property type="molecule type" value="Genomic_DNA"/>
</dbReference>